<keyword evidence="2" id="KW-1185">Reference proteome</keyword>
<dbReference type="Proteomes" id="UP001145087">
    <property type="component" value="Unassembled WGS sequence"/>
</dbReference>
<organism evidence="1 2">
    <name type="scientific">Draconibacterium aestuarii</name>
    <dbReference type="NCBI Taxonomy" id="2998507"/>
    <lineage>
        <taxon>Bacteria</taxon>
        <taxon>Pseudomonadati</taxon>
        <taxon>Bacteroidota</taxon>
        <taxon>Bacteroidia</taxon>
        <taxon>Marinilabiliales</taxon>
        <taxon>Prolixibacteraceae</taxon>
        <taxon>Draconibacterium</taxon>
    </lineage>
</organism>
<evidence type="ECO:0000313" key="1">
    <source>
        <dbReference type="EMBL" id="MCY1719290.1"/>
    </source>
</evidence>
<dbReference type="RefSeq" id="WP_343331628.1">
    <property type="nucleotide sequence ID" value="NZ_JAPOHD010000007.1"/>
</dbReference>
<dbReference type="AlphaFoldDB" id="A0A9X3F2H0"/>
<reference evidence="1" key="1">
    <citation type="submission" date="2022-11" db="EMBL/GenBank/DDBJ databases">
        <title>Marilongibacter aestuarii gen. nov., sp. nov., isolated from tidal flat sediment.</title>
        <authorList>
            <person name="Jiayan W."/>
        </authorList>
    </citation>
    <scope>NUCLEOTIDE SEQUENCE</scope>
    <source>
        <strain evidence="1">Z1-6</strain>
    </source>
</reference>
<sequence>MLPVQEYIQHFIVIWENSPSELPAFQKVYSEEEQRERETNYEHFQQKIKDLQNRKTVQQFRKDPGQSFFPMFKAFLETVFDFDTDHLKLILSDEFKDVSKDFFYKARDFGSELKPEDIYQGMRNVWIMNGVQLMANIPVKITPSVFAYSMIYPYSDNFLDDPEISDHEKQLFSGRFSLRLHGEPVAPENFTERQLYRLVEMFEEEFPRGSFPEVYASLYAIQKGQTDSLKMMKQNGLSDDEIRCICFEKGGASVLADGYLVAGKLSRQQEQALFGYGVYLQLLDDIQDVKEDSLAFTKTMFSCLPESDLGSFVNKTIHFGRKALDEMRCFPGVKNDDFLDLMNRSIETMIIESVGLNPTWYEQDYLAELEKHSPLHFAFVREKRAQSKSQRFALFQKYFDTAKVPGSAFKV</sequence>
<dbReference type="EMBL" id="JAPOHD010000007">
    <property type="protein sequence ID" value="MCY1719290.1"/>
    <property type="molecule type" value="Genomic_DNA"/>
</dbReference>
<evidence type="ECO:0000313" key="2">
    <source>
        <dbReference type="Proteomes" id="UP001145087"/>
    </source>
</evidence>
<name>A0A9X3F2H0_9BACT</name>
<gene>
    <name evidence="1" type="ORF">OU798_03000</name>
</gene>
<proteinExistence type="predicted"/>
<accession>A0A9X3F2H0</accession>
<comment type="caution">
    <text evidence="1">The sequence shown here is derived from an EMBL/GenBank/DDBJ whole genome shotgun (WGS) entry which is preliminary data.</text>
</comment>
<protein>
    <submittedName>
        <fullName evidence="1">Uncharacterized protein</fullName>
    </submittedName>
</protein>